<sequence>MSENVEFNQHAKFIEYLEKIGIGDTLQKKINYIYDFYREVCNEEIKDIFINEYLTEDGERVYENLFLFSDTFIMEAKNIMKEDDFDMTPLKNRITYWQIRKVEYDFIESNEKSRMYLQVLFDKKIEGAFKASKENCDALKNIIMTYIVTNLQTE</sequence>
<organism evidence="1 2">
    <name type="scientific">Methanococcoides cohabitans</name>
    <dbReference type="NCBI Taxonomy" id="3136559"/>
    <lineage>
        <taxon>Archaea</taxon>
        <taxon>Methanobacteriati</taxon>
        <taxon>Methanobacteriota</taxon>
        <taxon>Stenosarchaea group</taxon>
        <taxon>Methanomicrobia</taxon>
        <taxon>Methanosarcinales</taxon>
        <taxon>Methanosarcinaceae</taxon>
        <taxon>Methanococcoides</taxon>
    </lineage>
</organism>
<accession>A0ABU9KVU1</accession>
<dbReference type="EMBL" id="JBCAUS010000005">
    <property type="protein sequence ID" value="MEL4305650.1"/>
    <property type="molecule type" value="Genomic_DNA"/>
</dbReference>
<name>A0ABU9KVU1_9EURY</name>
<reference evidence="1 2" key="1">
    <citation type="submission" date="2024-04" db="EMBL/GenBank/DDBJ databases">
        <title>Methanococcoides sp. LMO-2.</title>
        <authorList>
            <person name="Liang L."/>
        </authorList>
    </citation>
    <scope>NUCLEOTIDE SEQUENCE [LARGE SCALE GENOMIC DNA]</scope>
    <source>
        <strain evidence="1 2">LMO-2</strain>
    </source>
</reference>
<comment type="caution">
    <text evidence="1">The sequence shown here is derived from an EMBL/GenBank/DDBJ whole genome shotgun (WGS) entry which is preliminary data.</text>
</comment>
<evidence type="ECO:0000313" key="1">
    <source>
        <dbReference type="EMBL" id="MEL4305650.1"/>
    </source>
</evidence>
<dbReference type="Proteomes" id="UP001396646">
    <property type="component" value="Unassembled WGS sequence"/>
</dbReference>
<evidence type="ECO:0000313" key="2">
    <source>
        <dbReference type="Proteomes" id="UP001396646"/>
    </source>
</evidence>
<protein>
    <submittedName>
        <fullName evidence="1">Uncharacterized protein</fullName>
    </submittedName>
</protein>
<gene>
    <name evidence="1" type="ORF">WOA13_07410</name>
</gene>
<dbReference type="RefSeq" id="WP_342127291.1">
    <property type="nucleotide sequence ID" value="NZ_JBCAUS010000005.1"/>
</dbReference>
<proteinExistence type="predicted"/>
<keyword evidence="2" id="KW-1185">Reference proteome</keyword>